<sequence>MSEEIVPPAKVIFLMAIGLMSLIGIGGALGFQAFGQDFIQNMNKYNLAEIGRGGRLVYYETPLGEKMVNVDIGFDLNTTYNSTHGLVYWFKGIELPYGSTIIDAIQNIHSAKEAELRVYNLENSSIFEKIPITDFQSLEFNVTYGSISGMRYIDEINGIKNVPGLLLQWMIYFWNPEKGQFVYLTASPDRFTLSHRDTIIIIYDEFGGWPADCCSGGGWEYNEYEGALTR</sequence>
<evidence type="ECO:0000256" key="1">
    <source>
        <dbReference type="SAM" id="Phobius"/>
    </source>
</evidence>
<protein>
    <submittedName>
        <fullName evidence="2">Uncharacterized protein</fullName>
    </submittedName>
</protein>
<dbReference type="EMBL" id="RXGA01000003">
    <property type="protein sequence ID" value="RWX73011.1"/>
    <property type="molecule type" value="Genomic_DNA"/>
</dbReference>
<reference evidence="2 3" key="1">
    <citation type="submission" date="2018-12" db="EMBL/GenBank/DDBJ databases">
        <title>The complete genome of the methanogenic archaea of the candidate phylum Verstraetearchaeota, obtained from the metagenome of underground thermal water.</title>
        <authorList>
            <person name="Kadnikov V.V."/>
            <person name="Mardanov A.V."/>
            <person name="Beletsky A.V."/>
            <person name="Karnachuk O.V."/>
            <person name="Ravin N.V."/>
        </authorList>
    </citation>
    <scope>NUCLEOTIDE SEQUENCE [LARGE SCALE GENOMIC DNA]</scope>
    <source>
        <strain evidence="2">Ch88</strain>
    </source>
</reference>
<accession>A0A444L603</accession>
<keyword evidence="1" id="KW-1133">Transmembrane helix</keyword>
<proteinExistence type="predicted"/>
<dbReference type="AlphaFoldDB" id="A0A444L603"/>
<keyword evidence="1" id="KW-0812">Transmembrane</keyword>
<evidence type="ECO:0000313" key="2">
    <source>
        <dbReference type="EMBL" id="RWX73011.1"/>
    </source>
</evidence>
<organism evidence="2 3">
    <name type="scientific">Methanosuratincola subterraneus</name>
    <dbReference type="NCBI Taxonomy" id="2593994"/>
    <lineage>
        <taxon>Archaea</taxon>
        <taxon>Thermoproteota</taxon>
        <taxon>Methanosuratincolia</taxon>
        <taxon>Candidatus Methanomethylicales</taxon>
        <taxon>Candidatus Methanomethylicaceae</taxon>
        <taxon>Candidatus Methanosuratincola (ex Vanwonterghem et al. 2016)</taxon>
    </lineage>
</organism>
<gene>
    <name evidence="2" type="ORF">Metus_0985</name>
</gene>
<comment type="caution">
    <text evidence="2">The sequence shown here is derived from an EMBL/GenBank/DDBJ whole genome shotgun (WGS) entry which is preliminary data.</text>
</comment>
<dbReference type="Proteomes" id="UP000288215">
    <property type="component" value="Unassembled WGS sequence"/>
</dbReference>
<evidence type="ECO:0000313" key="3">
    <source>
        <dbReference type="Proteomes" id="UP000288215"/>
    </source>
</evidence>
<name>A0A444L603_METS7</name>
<feature type="transmembrane region" description="Helical" evidence="1">
    <location>
        <begin position="12"/>
        <end position="34"/>
    </location>
</feature>
<keyword evidence="1" id="KW-0472">Membrane</keyword>